<dbReference type="OrthoDB" id="17560at2759"/>
<dbReference type="InterPro" id="IPR002925">
    <property type="entry name" value="Dienelactn_hydro"/>
</dbReference>
<accession>S8BRW1</accession>
<evidence type="ECO:0000313" key="2">
    <source>
        <dbReference type="EMBL" id="EPS42228.1"/>
    </source>
</evidence>
<evidence type="ECO:0000313" key="3">
    <source>
        <dbReference type="Proteomes" id="UP000015100"/>
    </source>
</evidence>
<evidence type="ECO:0000259" key="1">
    <source>
        <dbReference type="Pfam" id="PF01738"/>
    </source>
</evidence>
<dbReference type="PANTHER" id="PTHR17630">
    <property type="entry name" value="DIENELACTONE HYDROLASE"/>
    <property type="match status" value="1"/>
</dbReference>
<reference evidence="2 3" key="1">
    <citation type="journal article" date="2013" name="PLoS Genet.">
        <title>Genomic mechanisms accounting for the adaptation to parasitism in nematode-trapping fungi.</title>
        <authorList>
            <person name="Meerupati T."/>
            <person name="Andersson K.M."/>
            <person name="Friman E."/>
            <person name="Kumar D."/>
            <person name="Tunlid A."/>
            <person name="Ahren D."/>
        </authorList>
    </citation>
    <scope>NUCLEOTIDE SEQUENCE [LARGE SCALE GENOMIC DNA]</scope>
    <source>
        <strain evidence="2 3">CBS 200.50</strain>
    </source>
</reference>
<dbReference type="InterPro" id="IPR029058">
    <property type="entry name" value="AB_hydrolase_fold"/>
</dbReference>
<dbReference type="EMBL" id="AQGS01000129">
    <property type="protein sequence ID" value="EPS42228.1"/>
    <property type="molecule type" value="Genomic_DNA"/>
</dbReference>
<sequence length="294" mass="33034">MSTGMCKDCIQGSIHEGEAKGEVTTVHGFDTYVAHPPSTAGESPAVIVLLPDGLGWTGPNLRLTADRYAARTGCKVYLPDFMAGRSMPQWLLDFPIEEIAYNWTSPRALFWKPYYIFWSMWVVIPFRLKNGYPESHKRVVKFLTELRKTEEGRKKLVGVAGFCWGGKHAFLLGAKKSQEGDKPYLIDFAFSGHPSSLEVPKEIDELECPMSVAMGTDDFMNSVEFSKDLKDRLEKKEGRAQGSHLVFWEGGNHGFACRADLKNERLKECADGAEDQFVSWVHKMAETIKPIDSD</sequence>
<gene>
    <name evidence="2" type="ORF">H072_3896</name>
</gene>
<dbReference type="HOGENOM" id="CLU_054590_2_3_1"/>
<dbReference type="STRING" id="1284197.S8BRW1"/>
<dbReference type="SUPFAM" id="SSF53474">
    <property type="entry name" value="alpha/beta-Hydrolases"/>
    <property type="match status" value="1"/>
</dbReference>
<dbReference type="PANTHER" id="PTHR17630:SF105">
    <property type="entry name" value="DIENELACTONE HYDROLASE FAMILY PROTEIN (AFU_ORTHOLOGUE AFUA_4G08790)"/>
    <property type="match status" value="1"/>
</dbReference>
<dbReference type="Gene3D" id="3.40.50.1820">
    <property type="entry name" value="alpha/beta hydrolase"/>
    <property type="match status" value="1"/>
</dbReference>
<organism evidence="2 3">
    <name type="scientific">Dactylellina haptotyla (strain CBS 200.50)</name>
    <name type="common">Nematode-trapping fungus</name>
    <name type="synonym">Monacrosporium haptotylum</name>
    <dbReference type="NCBI Taxonomy" id="1284197"/>
    <lineage>
        <taxon>Eukaryota</taxon>
        <taxon>Fungi</taxon>
        <taxon>Dikarya</taxon>
        <taxon>Ascomycota</taxon>
        <taxon>Pezizomycotina</taxon>
        <taxon>Orbiliomycetes</taxon>
        <taxon>Orbiliales</taxon>
        <taxon>Orbiliaceae</taxon>
        <taxon>Dactylellina</taxon>
    </lineage>
</organism>
<comment type="caution">
    <text evidence="2">The sequence shown here is derived from an EMBL/GenBank/DDBJ whole genome shotgun (WGS) entry which is preliminary data.</text>
</comment>
<reference evidence="3" key="2">
    <citation type="submission" date="2013-04" db="EMBL/GenBank/DDBJ databases">
        <title>Genomic mechanisms accounting for the adaptation to parasitism in nematode-trapping fungi.</title>
        <authorList>
            <person name="Ahren D.G."/>
        </authorList>
    </citation>
    <scope>NUCLEOTIDE SEQUENCE [LARGE SCALE GENOMIC DNA]</scope>
    <source>
        <strain evidence="3">CBS 200.50</strain>
    </source>
</reference>
<name>S8BRW1_DACHA</name>
<dbReference type="eggNOG" id="KOG3043">
    <property type="taxonomic scope" value="Eukaryota"/>
</dbReference>
<keyword evidence="3" id="KW-1185">Reference proteome</keyword>
<dbReference type="OMA" id="FLVYCPD"/>
<dbReference type="GO" id="GO:0016787">
    <property type="term" value="F:hydrolase activity"/>
    <property type="evidence" value="ECO:0007669"/>
    <property type="project" value="InterPro"/>
</dbReference>
<dbReference type="AlphaFoldDB" id="S8BRW1"/>
<feature type="domain" description="Dienelactone hydrolase" evidence="1">
    <location>
        <begin position="143"/>
        <end position="279"/>
    </location>
</feature>
<protein>
    <recommendedName>
        <fullName evidence="1">Dienelactone hydrolase domain-containing protein</fullName>
    </recommendedName>
</protein>
<dbReference type="Pfam" id="PF01738">
    <property type="entry name" value="DLH"/>
    <property type="match status" value="1"/>
</dbReference>
<proteinExistence type="predicted"/>
<dbReference type="Proteomes" id="UP000015100">
    <property type="component" value="Unassembled WGS sequence"/>
</dbReference>